<dbReference type="EMBL" id="PYSW02000038">
    <property type="protein sequence ID" value="KAG2377359.1"/>
    <property type="molecule type" value="Genomic_DNA"/>
</dbReference>
<keyword evidence="2" id="KW-1185">Reference proteome</keyword>
<sequence>MKGRGNVEWVEKTLNFLSGGKLDTCLQSLVLSCDVNSFLKVIEDSDVDQDLKTRILHATPQQNDNCKKCLTAANWNDVEGAKHALPEFLKTWATKRNKKDIDAFIKKYGFRYHNKLNPQGIKLYIGGTHKRTLEDVFNELMTLLNNLEKDNVPQEVPTNKNHIESLNCSTSNCTRAIQHLCRNHSQNGIDSRIERFVRHDEY</sequence>
<name>A0AA88GH25_NAELO</name>
<reference evidence="1 2" key="1">
    <citation type="journal article" date="2018" name="BMC Genomics">
        <title>The genome of Naegleria lovaniensis, the basis for a comparative approach to unravel pathogenicity factors of the human pathogenic amoeba N. fowleri.</title>
        <authorList>
            <person name="Liechti N."/>
            <person name="Schurch N."/>
            <person name="Bruggmann R."/>
            <person name="Wittwer M."/>
        </authorList>
    </citation>
    <scope>NUCLEOTIDE SEQUENCE [LARGE SCALE GENOMIC DNA]</scope>
    <source>
        <strain evidence="1 2">ATCC 30569</strain>
    </source>
</reference>
<dbReference type="AlphaFoldDB" id="A0AA88GH25"/>
<protein>
    <submittedName>
        <fullName evidence="1">Uncharacterized protein</fullName>
    </submittedName>
</protein>
<proteinExistence type="predicted"/>
<dbReference type="RefSeq" id="XP_044544621.1">
    <property type="nucleotide sequence ID" value="XM_044699439.1"/>
</dbReference>
<evidence type="ECO:0000313" key="2">
    <source>
        <dbReference type="Proteomes" id="UP000816034"/>
    </source>
</evidence>
<dbReference type="GeneID" id="68101724"/>
<evidence type="ECO:0000313" key="1">
    <source>
        <dbReference type="EMBL" id="KAG2377359.1"/>
    </source>
</evidence>
<gene>
    <name evidence="1" type="ORF">C9374_009270</name>
</gene>
<comment type="caution">
    <text evidence="1">The sequence shown here is derived from an EMBL/GenBank/DDBJ whole genome shotgun (WGS) entry which is preliminary data.</text>
</comment>
<accession>A0AA88GH25</accession>
<organism evidence="1 2">
    <name type="scientific">Naegleria lovaniensis</name>
    <name type="common">Amoeba</name>
    <dbReference type="NCBI Taxonomy" id="51637"/>
    <lineage>
        <taxon>Eukaryota</taxon>
        <taxon>Discoba</taxon>
        <taxon>Heterolobosea</taxon>
        <taxon>Tetramitia</taxon>
        <taxon>Eutetramitia</taxon>
        <taxon>Vahlkampfiidae</taxon>
        <taxon>Naegleria</taxon>
    </lineage>
</organism>
<dbReference type="Proteomes" id="UP000816034">
    <property type="component" value="Unassembled WGS sequence"/>
</dbReference>